<dbReference type="EMBL" id="GL349461">
    <property type="protein sequence ID" value="KNC50340.1"/>
    <property type="molecule type" value="Genomic_DNA"/>
</dbReference>
<accession>A0A0L0DDP2</accession>
<dbReference type="GO" id="GO:0005829">
    <property type="term" value="C:cytosol"/>
    <property type="evidence" value="ECO:0007669"/>
    <property type="project" value="TreeGrafter"/>
</dbReference>
<dbReference type="PANTHER" id="PTHR13239:SF4">
    <property type="entry name" value="AT25231P"/>
    <property type="match status" value="1"/>
</dbReference>
<dbReference type="AlphaFoldDB" id="A0A0L0DDP2"/>
<dbReference type="eggNOG" id="KOG3680">
    <property type="taxonomic scope" value="Eukaryota"/>
</dbReference>
<dbReference type="InterPro" id="IPR040185">
    <property type="entry name" value="Far11/STRP"/>
</dbReference>
<dbReference type="OrthoDB" id="18234at2759"/>
<name>A0A0L0DDP2_THETB</name>
<organism evidence="2 3">
    <name type="scientific">Thecamonas trahens ATCC 50062</name>
    <dbReference type="NCBI Taxonomy" id="461836"/>
    <lineage>
        <taxon>Eukaryota</taxon>
        <taxon>Apusozoa</taxon>
        <taxon>Apusomonadida</taxon>
        <taxon>Apusomonadidae</taxon>
        <taxon>Thecamonas</taxon>
    </lineage>
</organism>
<evidence type="ECO:0000259" key="1">
    <source>
        <dbReference type="SMART" id="SM01293"/>
    </source>
</evidence>
<dbReference type="PANTHER" id="PTHR13239">
    <property type="entry name" value="PROTEIN REQUIRED FOR HYPHAL ANASTOMOSIS HAM-2"/>
    <property type="match status" value="1"/>
</dbReference>
<evidence type="ECO:0000313" key="3">
    <source>
        <dbReference type="Proteomes" id="UP000054408"/>
    </source>
</evidence>
<evidence type="ECO:0000313" key="2">
    <source>
        <dbReference type="EMBL" id="KNC50340.1"/>
    </source>
</evidence>
<gene>
    <name evidence="2" type="ORF">AMSG_06824</name>
</gene>
<dbReference type="GO" id="GO:0007010">
    <property type="term" value="P:cytoskeleton organization"/>
    <property type="evidence" value="ECO:0007669"/>
    <property type="project" value="TreeGrafter"/>
</dbReference>
<dbReference type="InterPro" id="IPR021819">
    <property type="entry name" value="Far11/STRP_C"/>
</dbReference>
<dbReference type="STRING" id="461836.A0A0L0DDP2"/>
<keyword evidence="3" id="KW-1185">Reference proteome</keyword>
<dbReference type="Proteomes" id="UP000054408">
    <property type="component" value="Unassembled WGS sequence"/>
</dbReference>
<sequence length="371" mass="41149">MQSATASMDLTRHKEIVVKAVSFVFKLLLDHAAVSHTYQFEYMALLLVDANCILLLLKFLNQDVNEFITTRNDLPDLEAFAPLNPPVDDPDTAAAAAQPGTVSWRNFASSLNFITMLSMLTRNNPVRIRQLVRYKAPAILKRILKILHQPTKILTLALLKRQLKFLGKKWRSSNTKIITMIYLLLPPDLDTSWLYPDAGIATTGIALAAPWTLSVGMQSSDVVAAAAAAAAAVQDSDNATDASTPFGMGILAPQGLTPAEQAAADQDRDFLLRKAIAVFNQRNYHEFDRFHNPTPSPLHAHYVHAHDGRLRTNSELESLYFEPTSFAASYTHWLDSEVFPDVEDVDDDTLLDSMRPAGYVDEVDLPGRTSE</sequence>
<dbReference type="Pfam" id="PF11882">
    <property type="entry name" value="DUF3402"/>
    <property type="match status" value="2"/>
</dbReference>
<dbReference type="RefSeq" id="XP_013756886.1">
    <property type="nucleotide sequence ID" value="XM_013901432.1"/>
</dbReference>
<feature type="domain" description="Far11/STRP C-terminal" evidence="1">
    <location>
        <begin position="1"/>
        <end position="330"/>
    </location>
</feature>
<proteinExistence type="predicted"/>
<dbReference type="SMART" id="SM01293">
    <property type="entry name" value="DUF3402"/>
    <property type="match status" value="1"/>
</dbReference>
<protein>
    <recommendedName>
        <fullName evidence="1">Far11/STRP C-terminal domain-containing protein</fullName>
    </recommendedName>
</protein>
<reference evidence="2 3" key="1">
    <citation type="submission" date="2010-05" db="EMBL/GenBank/DDBJ databases">
        <title>The Genome Sequence of Thecamonas trahens ATCC 50062.</title>
        <authorList>
            <consortium name="The Broad Institute Genome Sequencing Platform"/>
            <person name="Russ C."/>
            <person name="Cuomo C."/>
            <person name="Shea T."/>
            <person name="Young S.K."/>
            <person name="Zeng Q."/>
            <person name="Koehrsen M."/>
            <person name="Haas B."/>
            <person name="Borodovsky M."/>
            <person name="Guigo R."/>
            <person name="Alvarado L."/>
            <person name="Berlin A."/>
            <person name="Bochicchio J."/>
            <person name="Borenstein D."/>
            <person name="Chapman S."/>
            <person name="Chen Z."/>
            <person name="Freedman E."/>
            <person name="Gellesch M."/>
            <person name="Goldberg J."/>
            <person name="Griggs A."/>
            <person name="Gujja S."/>
            <person name="Heilman E."/>
            <person name="Heiman D."/>
            <person name="Hepburn T."/>
            <person name="Howarth C."/>
            <person name="Jen D."/>
            <person name="Larson L."/>
            <person name="Mehta T."/>
            <person name="Park D."/>
            <person name="Pearson M."/>
            <person name="Roberts A."/>
            <person name="Saif S."/>
            <person name="Shenoy N."/>
            <person name="Sisk P."/>
            <person name="Stolte C."/>
            <person name="Sykes S."/>
            <person name="Thomson T."/>
            <person name="Walk T."/>
            <person name="White J."/>
            <person name="Yandava C."/>
            <person name="Burger G."/>
            <person name="Gray M.W."/>
            <person name="Holland P.W.H."/>
            <person name="King N."/>
            <person name="Lang F.B.F."/>
            <person name="Roger A.J."/>
            <person name="Ruiz-Trillo I."/>
            <person name="Lander E."/>
            <person name="Nusbaum C."/>
        </authorList>
    </citation>
    <scope>NUCLEOTIDE SEQUENCE [LARGE SCALE GENOMIC DNA]</scope>
    <source>
        <strain evidence="2 3">ATCC 50062</strain>
    </source>
</reference>
<dbReference type="GeneID" id="25565902"/>